<name>A0ABX8BAX8_9BACT</name>
<keyword evidence="4" id="KW-1185">Reference proteome</keyword>
<dbReference type="InterPro" id="IPR020845">
    <property type="entry name" value="AMP-binding_CS"/>
</dbReference>
<dbReference type="PANTHER" id="PTHR43767">
    <property type="entry name" value="LONG-CHAIN-FATTY-ACID--COA LIGASE"/>
    <property type="match status" value="1"/>
</dbReference>
<dbReference type="Proteomes" id="UP000676506">
    <property type="component" value="Chromosome 2"/>
</dbReference>
<feature type="domain" description="AMP-binding enzyme C-terminal" evidence="2">
    <location>
        <begin position="425"/>
        <end position="500"/>
    </location>
</feature>
<dbReference type="Pfam" id="PF00501">
    <property type="entry name" value="AMP-binding"/>
    <property type="match status" value="1"/>
</dbReference>
<proteinExistence type="predicted"/>
<dbReference type="Pfam" id="PF13193">
    <property type="entry name" value="AMP-binding_C"/>
    <property type="match status" value="1"/>
</dbReference>
<dbReference type="GO" id="GO:0016874">
    <property type="term" value="F:ligase activity"/>
    <property type="evidence" value="ECO:0007669"/>
    <property type="project" value="UniProtKB-KW"/>
</dbReference>
<dbReference type="InterPro" id="IPR042099">
    <property type="entry name" value="ANL_N_sf"/>
</dbReference>
<dbReference type="InterPro" id="IPR050237">
    <property type="entry name" value="ATP-dep_AMP-bd_enzyme"/>
</dbReference>
<dbReference type="SUPFAM" id="SSF56801">
    <property type="entry name" value="Acetyl-CoA synthetase-like"/>
    <property type="match status" value="1"/>
</dbReference>
<feature type="domain" description="AMP-dependent synthetase/ligase" evidence="1">
    <location>
        <begin position="12"/>
        <end position="374"/>
    </location>
</feature>
<evidence type="ECO:0000313" key="4">
    <source>
        <dbReference type="Proteomes" id="UP000676506"/>
    </source>
</evidence>
<dbReference type="PANTHER" id="PTHR43767:SF1">
    <property type="entry name" value="NONRIBOSOMAL PEPTIDE SYNTHASE PES1 (EUROFUNG)-RELATED"/>
    <property type="match status" value="1"/>
</dbReference>
<dbReference type="InterPro" id="IPR000873">
    <property type="entry name" value="AMP-dep_synth/lig_dom"/>
</dbReference>
<dbReference type="CDD" id="cd17631">
    <property type="entry name" value="FACL_FadD13-like"/>
    <property type="match status" value="1"/>
</dbReference>
<keyword evidence="3" id="KW-0436">Ligase</keyword>
<evidence type="ECO:0000259" key="2">
    <source>
        <dbReference type="Pfam" id="PF13193"/>
    </source>
</evidence>
<dbReference type="Gene3D" id="3.30.300.30">
    <property type="match status" value="1"/>
</dbReference>
<dbReference type="EMBL" id="CP072649">
    <property type="protein sequence ID" value="QUW04087.1"/>
    <property type="molecule type" value="Genomic_DNA"/>
</dbReference>
<evidence type="ECO:0000313" key="3">
    <source>
        <dbReference type="EMBL" id="QUW04087.1"/>
    </source>
</evidence>
<dbReference type="InterPro" id="IPR045851">
    <property type="entry name" value="AMP-bd_C_sf"/>
</dbReference>
<reference evidence="3 4" key="1">
    <citation type="submission" date="2021-03" db="EMBL/GenBank/DDBJ databases">
        <title>Genomic and phenotypic characterization of Chloracidobacterium isolates provides evidence for multiple species.</title>
        <authorList>
            <person name="Saini M.K."/>
            <person name="Costas A.M.G."/>
            <person name="Tank M."/>
            <person name="Bryant D.A."/>
        </authorList>
    </citation>
    <scope>NUCLEOTIDE SEQUENCE [LARGE SCALE GENOMIC DNA]</scope>
    <source>
        <strain evidence="3 4">BV2-C</strain>
    </source>
</reference>
<organism evidence="3 4">
    <name type="scientific">Chloracidobacterium validum</name>
    <dbReference type="NCBI Taxonomy" id="2821543"/>
    <lineage>
        <taxon>Bacteria</taxon>
        <taxon>Pseudomonadati</taxon>
        <taxon>Acidobacteriota</taxon>
        <taxon>Terriglobia</taxon>
        <taxon>Terriglobales</taxon>
        <taxon>Acidobacteriaceae</taxon>
        <taxon>Chloracidobacterium</taxon>
    </lineage>
</organism>
<dbReference type="PROSITE" id="PS00455">
    <property type="entry name" value="AMP_BINDING"/>
    <property type="match status" value="1"/>
</dbReference>
<sequence>MLVGLGDYLGRRAVYSPDAPAFVDAGKATPLRLTFAEADVRATRVAAALRRIGVGQGDRVALLARDGIEHLDAFFACAKLGALHTPFNWRLHWRENLAIIKQLQPRVLLFGDDFAEAVAAMQSTGELGDTALVHLGALPVADSFAFAEWLTTPAPDFAPAPVQPEDIAALIFTGGTTGTPKAAAISHRQIAWNTLNTVLHDLRHGDCYLNVFPLFHTGGLFVYTVPLAILGGTTILVRQFDAAQTLDLIARERVTVFAGVPTMYQMMLAAPTWATADLSSLRFCTSGGAPLPLTIIEAYRVQKGVCFKQGFGMTEFGPGVFALAPDDAERKAGSIGRPNFFVEAAVMDDAGNLLPPEVAGELVLRGPSGSSGYFGNPDATAASRDAAGWFHTGDMARYDAEGYFFIVDRKKDMFISGGENVYPAEIEQALYTHPAVAMCAVVGLPDPKWGEVGAACVVLKPEMTATETELITFLRDRLAGYKVPKTVHFLDALPMSAAGKVLKRELRDRLAPPPTTN</sequence>
<dbReference type="Gene3D" id="3.40.50.12780">
    <property type="entry name" value="N-terminal domain of ligase-like"/>
    <property type="match status" value="1"/>
</dbReference>
<dbReference type="InterPro" id="IPR025110">
    <property type="entry name" value="AMP-bd_C"/>
</dbReference>
<gene>
    <name evidence="3" type="ORF">J8C06_13630</name>
</gene>
<evidence type="ECO:0000259" key="1">
    <source>
        <dbReference type="Pfam" id="PF00501"/>
    </source>
</evidence>
<dbReference type="RefSeq" id="WP_211429976.1">
    <property type="nucleotide sequence ID" value="NZ_CP072649.1"/>
</dbReference>
<accession>A0ABX8BAX8</accession>
<protein>
    <submittedName>
        <fullName evidence="3">Long-chain fatty acid--CoA ligase</fullName>
    </submittedName>
</protein>